<feature type="transmembrane region" description="Helical" evidence="2">
    <location>
        <begin position="48"/>
        <end position="67"/>
    </location>
</feature>
<keyword evidence="2" id="KW-1133">Transmembrane helix</keyword>
<evidence type="ECO:0000313" key="3">
    <source>
        <dbReference type="EMBL" id="MBO8468597.1"/>
    </source>
</evidence>
<feature type="transmembrane region" description="Helical" evidence="2">
    <location>
        <begin position="21"/>
        <end position="42"/>
    </location>
</feature>
<evidence type="ECO:0000256" key="2">
    <source>
        <dbReference type="SAM" id="Phobius"/>
    </source>
</evidence>
<dbReference type="AlphaFoldDB" id="A0A9D9IA40"/>
<accession>A0A9D9IA40</accession>
<reference evidence="3" key="1">
    <citation type="submission" date="2020-10" db="EMBL/GenBank/DDBJ databases">
        <authorList>
            <person name="Gilroy R."/>
        </authorList>
    </citation>
    <scope>NUCLEOTIDE SEQUENCE</scope>
    <source>
        <strain evidence="3">14700</strain>
    </source>
</reference>
<evidence type="ECO:0000313" key="4">
    <source>
        <dbReference type="Proteomes" id="UP000810292"/>
    </source>
</evidence>
<dbReference type="GO" id="GO:0005886">
    <property type="term" value="C:plasma membrane"/>
    <property type="evidence" value="ECO:0007669"/>
    <property type="project" value="TreeGrafter"/>
</dbReference>
<sequence>MLSFIHSNLLRSEGLSKESMIGTAGGAIVNIILDPIMISGLGWGASGAAIATVIGYIFSDAVFLVMVKRKSRILGLSLFVVGKNICL</sequence>
<gene>
    <name evidence="3" type="ORF">IAA72_02280</name>
</gene>
<reference evidence="3" key="2">
    <citation type="journal article" date="2021" name="PeerJ">
        <title>Extensive microbial diversity within the chicken gut microbiome revealed by metagenomics and culture.</title>
        <authorList>
            <person name="Gilroy R."/>
            <person name="Ravi A."/>
            <person name="Getino M."/>
            <person name="Pursley I."/>
            <person name="Horton D.L."/>
            <person name="Alikhan N.F."/>
            <person name="Baker D."/>
            <person name="Gharbi K."/>
            <person name="Hall N."/>
            <person name="Watson M."/>
            <person name="Adriaenssens E.M."/>
            <person name="Foster-Nyarko E."/>
            <person name="Jarju S."/>
            <person name="Secka A."/>
            <person name="Antonio M."/>
            <person name="Oren A."/>
            <person name="Chaudhuri R.R."/>
            <person name="La Ragione R."/>
            <person name="Hildebrand F."/>
            <person name="Pallen M.J."/>
        </authorList>
    </citation>
    <scope>NUCLEOTIDE SEQUENCE</scope>
    <source>
        <strain evidence="3">14700</strain>
    </source>
</reference>
<dbReference type="InterPro" id="IPR050222">
    <property type="entry name" value="MATE_MdtK"/>
</dbReference>
<keyword evidence="2" id="KW-0812">Transmembrane</keyword>
<comment type="caution">
    <text evidence="3">The sequence shown here is derived from an EMBL/GenBank/DDBJ whole genome shotgun (WGS) entry which is preliminary data.</text>
</comment>
<evidence type="ECO:0000256" key="1">
    <source>
        <dbReference type="ARBA" id="ARBA00022448"/>
    </source>
</evidence>
<proteinExistence type="predicted"/>
<name>A0A9D9IA40_9SPIO</name>
<dbReference type="EMBL" id="JADIMF010000035">
    <property type="protein sequence ID" value="MBO8468597.1"/>
    <property type="molecule type" value="Genomic_DNA"/>
</dbReference>
<keyword evidence="2" id="KW-0472">Membrane</keyword>
<organism evidence="3 4">
    <name type="scientific">Candidatus Ornithospirochaeta stercoravium</name>
    <dbReference type="NCBI Taxonomy" id="2840897"/>
    <lineage>
        <taxon>Bacteria</taxon>
        <taxon>Pseudomonadati</taxon>
        <taxon>Spirochaetota</taxon>
        <taxon>Spirochaetia</taxon>
        <taxon>Spirochaetales</taxon>
        <taxon>Spirochaetaceae</taxon>
        <taxon>Spirochaetaceae incertae sedis</taxon>
        <taxon>Candidatus Ornithospirochaeta</taxon>
    </lineage>
</organism>
<dbReference type="PANTHER" id="PTHR43298">
    <property type="entry name" value="MULTIDRUG RESISTANCE PROTEIN NORM-RELATED"/>
    <property type="match status" value="1"/>
</dbReference>
<dbReference type="PANTHER" id="PTHR43298:SF2">
    <property type="entry name" value="FMN_FAD EXPORTER YEEO-RELATED"/>
    <property type="match status" value="1"/>
</dbReference>
<dbReference type="Proteomes" id="UP000810292">
    <property type="component" value="Unassembled WGS sequence"/>
</dbReference>
<keyword evidence="1" id="KW-0813">Transport</keyword>
<protein>
    <submittedName>
        <fullName evidence="3">Polysaccharide biosynthesis C-terminal domain-containing protein</fullName>
    </submittedName>
</protein>